<feature type="compositionally biased region" description="Basic and acidic residues" evidence="1">
    <location>
        <begin position="233"/>
        <end position="256"/>
    </location>
</feature>
<evidence type="ECO:0000256" key="1">
    <source>
        <dbReference type="SAM" id="MobiDB-lite"/>
    </source>
</evidence>
<dbReference type="PANTHER" id="PTHR15615">
    <property type="match status" value="1"/>
</dbReference>
<feature type="compositionally biased region" description="Polar residues" evidence="1">
    <location>
        <begin position="257"/>
        <end position="270"/>
    </location>
</feature>
<evidence type="ECO:0000313" key="3">
    <source>
        <dbReference type="Proteomes" id="UP001281761"/>
    </source>
</evidence>
<dbReference type="Pfam" id="PF08613">
    <property type="entry name" value="Cyclin"/>
    <property type="match status" value="1"/>
</dbReference>
<dbReference type="EMBL" id="JARBJD010000009">
    <property type="protein sequence ID" value="KAK2962858.1"/>
    <property type="molecule type" value="Genomic_DNA"/>
</dbReference>
<name>A0ABQ9YGL7_9EUKA</name>
<accession>A0ABQ9YGL7</accession>
<dbReference type="InterPro" id="IPR013922">
    <property type="entry name" value="Cyclin_PHO80-like"/>
</dbReference>
<keyword evidence="3" id="KW-1185">Reference proteome</keyword>
<dbReference type="CDD" id="cd20558">
    <property type="entry name" value="CYCLIN_ScPCL7-like"/>
    <property type="match status" value="1"/>
</dbReference>
<dbReference type="Proteomes" id="UP001281761">
    <property type="component" value="Unassembled WGS sequence"/>
</dbReference>
<dbReference type="Gene3D" id="1.10.472.10">
    <property type="entry name" value="Cyclin-like"/>
    <property type="match status" value="1"/>
</dbReference>
<evidence type="ECO:0000313" key="2">
    <source>
        <dbReference type="EMBL" id="KAK2962858.1"/>
    </source>
</evidence>
<comment type="caution">
    <text evidence="2">The sequence shown here is derived from an EMBL/GenBank/DDBJ whole genome shotgun (WGS) entry which is preliminary data.</text>
</comment>
<sequence>MDRGTPLLEPNPVSSDSSVPSQPRFHSPRPLHRQTHKIHNLTKTYLLDMVHRNDKEHQCSDQFKTTLLFSHRKSFPELPLFIDLLNRKTSCSPFCYVTAIIFIQRLQKAQMLYLTSNNAHCVILTALLISSKFIDDHYYANSYHATLLGIPFPDLNAMECQFLAMIRFRLFVCGKKYDRTYREIRDRVRVLATNQSDRRTQDSFPLPPINRPILINPSSSSLNLHSKSFFPRDMQEKLHQEKQLSQERRERRRMANEDTNCLSLPSPSTRSHSHGDITPHSINSLSTSSSAPSGPLTPSPSPTHGPLHRKPHQIPFCQISAVPIYPAPTDVIRETIRMKHWELEHTGRQASKKELARMWKDLFGHVPVAFHDER</sequence>
<organism evidence="2 3">
    <name type="scientific">Blattamonas nauphoetae</name>
    <dbReference type="NCBI Taxonomy" id="2049346"/>
    <lineage>
        <taxon>Eukaryota</taxon>
        <taxon>Metamonada</taxon>
        <taxon>Preaxostyla</taxon>
        <taxon>Oxymonadida</taxon>
        <taxon>Blattamonas</taxon>
    </lineage>
</organism>
<dbReference type="PANTHER" id="PTHR15615:SF108">
    <property type="entry name" value="PROTEIN CNPPD1"/>
    <property type="match status" value="1"/>
</dbReference>
<dbReference type="InterPro" id="IPR036915">
    <property type="entry name" value="Cyclin-like_sf"/>
</dbReference>
<feature type="region of interest" description="Disordered" evidence="1">
    <location>
        <begin position="230"/>
        <end position="311"/>
    </location>
</feature>
<protein>
    <submittedName>
        <fullName evidence="2">Cyclin</fullName>
    </submittedName>
</protein>
<proteinExistence type="predicted"/>
<feature type="compositionally biased region" description="Low complexity" evidence="1">
    <location>
        <begin position="12"/>
        <end position="21"/>
    </location>
</feature>
<feature type="compositionally biased region" description="Low complexity" evidence="1">
    <location>
        <begin position="279"/>
        <end position="294"/>
    </location>
</feature>
<dbReference type="SUPFAM" id="SSF47954">
    <property type="entry name" value="Cyclin-like"/>
    <property type="match status" value="1"/>
</dbReference>
<feature type="region of interest" description="Disordered" evidence="1">
    <location>
        <begin position="1"/>
        <end position="33"/>
    </location>
</feature>
<reference evidence="2 3" key="1">
    <citation type="journal article" date="2022" name="bioRxiv">
        <title>Genomics of Preaxostyla Flagellates Illuminates Evolutionary Transitions and the Path Towards Mitochondrial Loss.</title>
        <authorList>
            <person name="Novak L.V.F."/>
            <person name="Treitli S.C."/>
            <person name="Pyrih J."/>
            <person name="Halakuc P."/>
            <person name="Pipaliya S.V."/>
            <person name="Vacek V."/>
            <person name="Brzon O."/>
            <person name="Soukal P."/>
            <person name="Eme L."/>
            <person name="Dacks J.B."/>
            <person name="Karnkowska A."/>
            <person name="Elias M."/>
            <person name="Hampl V."/>
        </authorList>
    </citation>
    <scope>NUCLEOTIDE SEQUENCE [LARGE SCALE GENOMIC DNA]</scope>
    <source>
        <strain evidence="2">NAU3</strain>
        <tissue evidence="2">Gut</tissue>
    </source>
</reference>
<gene>
    <name evidence="2" type="ORF">BLNAU_2293</name>
</gene>